<evidence type="ECO:0000256" key="5">
    <source>
        <dbReference type="ARBA" id="ARBA00023136"/>
    </source>
</evidence>
<dbReference type="OrthoDB" id="9154196at2"/>
<dbReference type="GO" id="GO:0015628">
    <property type="term" value="P:protein secretion by the type II secretion system"/>
    <property type="evidence" value="ECO:0007669"/>
    <property type="project" value="InterPro"/>
</dbReference>
<dbReference type="PROSITE" id="PS00409">
    <property type="entry name" value="PROKAR_NTER_METHYL"/>
    <property type="match status" value="1"/>
</dbReference>
<keyword evidence="7" id="KW-1185">Reference proteome</keyword>
<evidence type="ECO:0000256" key="4">
    <source>
        <dbReference type="ARBA" id="ARBA00022989"/>
    </source>
</evidence>
<reference evidence="6 7" key="1">
    <citation type="journal article" date="2014" name="Nat. Commun.">
        <title>Physiological and genomic features of highly alkaliphilic hydrogen-utilizing Betaproteobacteria from a continental serpentinizing site.</title>
        <authorList>
            <person name="Suzuki S."/>
            <person name="Kuenen J.G."/>
            <person name="Schipper K."/>
            <person name="van der Velde S."/>
            <person name="Ishii S."/>
            <person name="Wu A."/>
            <person name="Sorokin D.Y."/>
            <person name="Tenney A."/>
            <person name="Meng X.Y."/>
            <person name="Morrill P.L."/>
            <person name="Kamagata Y."/>
            <person name="Muyzer G."/>
            <person name="Nealson K.H."/>
        </authorList>
    </citation>
    <scope>NUCLEOTIDE SEQUENCE [LARGE SCALE GENOMIC DNA]</scope>
    <source>
        <strain evidence="6 7">A1</strain>
    </source>
</reference>
<comment type="subcellular location">
    <subcellularLocation>
        <location evidence="1">Membrane</location>
        <topology evidence="1">Single-pass membrane protein</topology>
    </subcellularLocation>
</comment>
<keyword evidence="5" id="KW-0472">Membrane</keyword>
<evidence type="ECO:0000256" key="2">
    <source>
        <dbReference type="ARBA" id="ARBA00022481"/>
    </source>
</evidence>
<keyword evidence="4" id="KW-1133">Transmembrane helix</keyword>
<dbReference type="GO" id="GO:0016020">
    <property type="term" value="C:membrane"/>
    <property type="evidence" value="ECO:0007669"/>
    <property type="project" value="UniProtKB-SubCell"/>
</dbReference>
<dbReference type="Pfam" id="PF07963">
    <property type="entry name" value="N_methyl"/>
    <property type="match status" value="1"/>
</dbReference>
<dbReference type="EMBL" id="AP014568">
    <property type="protein sequence ID" value="BAO80248.1"/>
    <property type="molecule type" value="Genomic_DNA"/>
</dbReference>
<dbReference type="SUPFAM" id="SSF54523">
    <property type="entry name" value="Pili subunits"/>
    <property type="match status" value="1"/>
</dbReference>
<evidence type="ECO:0000313" key="7">
    <source>
        <dbReference type="Proteomes" id="UP000067461"/>
    </source>
</evidence>
<dbReference type="RefSeq" id="WP_045530671.1">
    <property type="nucleotide sequence ID" value="NZ_AP014568.1"/>
</dbReference>
<gene>
    <name evidence="6" type="ORF">SRAA_0394</name>
</gene>
<dbReference type="STRING" id="1458425.SRAA_0394"/>
<accession>A0A060NL79</accession>
<dbReference type="AlphaFoldDB" id="A0A060NL79"/>
<dbReference type="KEGG" id="cbaa:SRAA_0394"/>
<sequence length="168" mass="17611">MPHRPRPFSPRGFTLLELLVVLFIVALAAGAVSVSLRDGPSQQLEREAQRLVAWLEAGRALSRASGSALHWQSTASGFEFVGAATAGAPAVQRGQIAQGASLAGPKNWLHPGVQAQVLRPAQAQVLRLGPEPIIAAQTLSLRLGEHEIRIGSNGALPFAILPSGQGQP</sequence>
<evidence type="ECO:0000313" key="6">
    <source>
        <dbReference type="EMBL" id="BAO80248.1"/>
    </source>
</evidence>
<keyword evidence="3" id="KW-0812">Transmembrane</keyword>
<name>A0A060NL79_9BURK</name>
<dbReference type="GO" id="GO:0015627">
    <property type="term" value="C:type II protein secretion system complex"/>
    <property type="evidence" value="ECO:0007669"/>
    <property type="project" value="InterPro"/>
</dbReference>
<dbReference type="NCBIfam" id="TIGR02532">
    <property type="entry name" value="IV_pilin_GFxxxE"/>
    <property type="match status" value="1"/>
</dbReference>
<proteinExistence type="predicted"/>
<dbReference type="HOGENOM" id="CLU_113215_3_0_4"/>
<dbReference type="InterPro" id="IPR002416">
    <property type="entry name" value="T2SS_protein-GspH"/>
</dbReference>
<dbReference type="Proteomes" id="UP000067461">
    <property type="component" value="Chromosome"/>
</dbReference>
<organism evidence="6 7">
    <name type="scientific">Serpentinimonas raichei</name>
    <dbReference type="NCBI Taxonomy" id="1458425"/>
    <lineage>
        <taxon>Bacteria</taxon>
        <taxon>Pseudomonadati</taxon>
        <taxon>Pseudomonadota</taxon>
        <taxon>Betaproteobacteria</taxon>
        <taxon>Burkholderiales</taxon>
        <taxon>Comamonadaceae</taxon>
        <taxon>Serpentinimonas</taxon>
    </lineage>
</organism>
<dbReference type="InterPro" id="IPR012902">
    <property type="entry name" value="N_methyl_site"/>
</dbReference>
<evidence type="ECO:0000256" key="3">
    <source>
        <dbReference type="ARBA" id="ARBA00022692"/>
    </source>
</evidence>
<dbReference type="InterPro" id="IPR045584">
    <property type="entry name" value="Pilin-like"/>
</dbReference>
<evidence type="ECO:0000256" key="1">
    <source>
        <dbReference type="ARBA" id="ARBA00004167"/>
    </source>
</evidence>
<protein>
    <submittedName>
        <fullName evidence="6">Type II secretory pathway, pseudopilin PulG</fullName>
    </submittedName>
</protein>
<dbReference type="PRINTS" id="PR00885">
    <property type="entry name" value="BCTERIALGSPH"/>
</dbReference>
<keyword evidence="2" id="KW-0488">Methylation</keyword>